<dbReference type="PROSITE" id="PS01159">
    <property type="entry name" value="WW_DOMAIN_1"/>
    <property type="match status" value="1"/>
</dbReference>
<evidence type="ECO:0000256" key="2">
    <source>
        <dbReference type="SAM" id="MobiDB-lite"/>
    </source>
</evidence>
<reference evidence="4" key="1">
    <citation type="submission" date="2021-01" db="EMBL/GenBank/DDBJ databases">
        <authorList>
            <person name="Corre E."/>
            <person name="Pelletier E."/>
            <person name="Niang G."/>
            <person name="Scheremetjew M."/>
            <person name="Finn R."/>
            <person name="Kale V."/>
            <person name="Holt S."/>
            <person name="Cochrane G."/>
            <person name="Meng A."/>
            <person name="Brown T."/>
            <person name="Cohen L."/>
        </authorList>
    </citation>
    <scope>NUCLEOTIDE SEQUENCE</scope>
    <source>
        <strain evidence="4">CCMP1756</strain>
    </source>
</reference>
<accession>A0A7S3ZU34</accession>
<dbReference type="SMART" id="SM00456">
    <property type="entry name" value="WW"/>
    <property type="match status" value="1"/>
</dbReference>
<dbReference type="InterPro" id="IPR018247">
    <property type="entry name" value="EF_Hand_1_Ca_BS"/>
</dbReference>
<feature type="region of interest" description="Disordered" evidence="2">
    <location>
        <begin position="435"/>
        <end position="467"/>
    </location>
</feature>
<keyword evidence="6" id="KW-1185">Reference proteome</keyword>
<sequence length="531" mass="58496">MTSWAQVSKCWKVDNGDDFDAKALELYFPAAKDHEGAEARKTIWKAMDNNGNKYVSLAEYDGWFNQHTGQLETKAGCKPVAGKSTIFTYARPVLIRAFTLANGVAPTSPHKAGLDGDEYVTRDELRCLMVVTQAALKIYRLFESADTSGDRRCTRDEWDAGLEHMNNELKSYGLAGDLVSDDFDKVDADGGGSILLDEAVHFFLDRLCDDPALLRENVSETKELAERSAKNIAVAPSKPPAPEKKKHKVLTTSKVWDLVVNQGMGAVHIQRACDAAHLGDDITLKAERRGRGFILTATVPRTFDAWTWLDEELKEVLSDLVQDISLRGVKKKAPAFDGAPPPVKPVVVEAAAPAPPPPPPVTQAEPGMKLHYEGVELCLRQTGAAATGQGPLTLEFGGLRVTVERSDGVSTIAGGRVERRHATVRSPRRRITRKPLHVTGNSTGSPVRRSTAPVKPPPSPRREAPAVLPSGWSRKWCPRKSRYYYLDHATKTTTWKHPLELRPSSVRASVDPFSSFYDYDVLASPDARTRR</sequence>
<dbReference type="AlphaFoldDB" id="A0A7S3ZU34"/>
<dbReference type="SUPFAM" id="SSF47473">
    <property type="entry name" value="EF-hand"/>
    <property type="match status" value="1"/>
</dbReference>
<name>A0A7S3ZU34_9STRA</name>
<dbReference type="EMBL" id="CAKKNE010000003">
    <property type="protein sequence ID" value="CAH0370999.1"/>
    <property type="molecule type" value="Genomic_DNA"/>
</dbReference>
<dbReference type="Proteomes" id="UP000789595">
    <property type="component" value="Unassembled WGS sequence"/>
</dbReference>
<evidence type="ECO:0000256" key="1">
    <source>
        <dbReference type="ARBA" id="ARBA00022837"/>
    </source>
</evidence>
<dbReference type="InterPro" id="IPR036020">
    <property type="entry name" value="WW_dom_sf"/>
</dbReference>
<evidence type="ECO:0000313" key="6">
    <source>
        <dbReference type="Proteomes" id="UP000789595"/>
    </source>
</evidence>
<feature type="domain" description="WW" evidence="3">
    <location>
        <begin position="466"/>
        <end position="500"/>
    </location>
</feature>
<proteinExistence type="predicted"/>
<dbReference type="Pfam" id="PF00397">
    <property type="entry name" value="WW"/>
    <property type="match status" value="1"/>
</dbReference>
<organism evidence="4">
    <name type="scientific">Pelagomonas calceolata</name>
    <dbReference type="NCBI Taxonomy" id="35677"/>
    <lineage>
        <taxon>Eukaryota</taxon>
        <taxon>Sar</taxon>
        <taxon>Stramenopiles</taxon>
        <taxon>Ochrophyta</taxon>
        <taxon>Pelagophyceae</taxon>
        <taxon>Pelagomonadales</taxon>
        <taxon>Pelagomonadaceae</taxon>
        <taxon>Pelagomonas</taxon>
    </lineage>
</organism>
<dbReference type="EMBL" id="HBIW01010788">
    <property type="protein sequence ID" value="CAE0693770.1"/>
    <property type="molecule type" value="Transcribed_RNA"/>
</dbReference>
<dbReference type="SUPFAM" id="SSF51045">
    <property type="entry name" value="WW domain"/>
    <property type="match status" value="1"/>
</dbReference>
<dbReference type="InterPro" id="IPR011992">
    <property type="entry name" value="EF-hand-dom_pair"/>
</dbReference>
<dbReference type="Gene3D" id="1.10.238.10">
    <property type="entry name" value="EF-hand"/>
    <property type="match status" value="2"/>
</dbReference>
<dbReference type="OrthoDB" id="26525at2759"/>
<reference evidence="5" key="2">
    <citation type="submission" date="2021-11" db="EMBL/GenBank/DDBJ databases">
        <authorList>
            <consortium name="Genoscope - CEA"/>
            <person name="William W."/>
        </authorList>
    </citation>
    <scope>NUCLEOTIDE SEQUENCE</scope>
</reference>
<dbReference type="PROSITE" id="PS50020">
    <property type="entry name" value="WW_DOMAIN_2"/>
    <property type="match status" value="1"/>
</dbReference>
<evidence type="ECO:0000313" key="5">
    <source>
        <dbReference type="EMBL" id="CAH0370999.1"/>
    </source>
</evidence>
<gene>
    <name evidence="4" type="ORF">PCAL00307_LOCUS9206</name>
    <name evidence="5" type="ORF">PECAL_3P09160</name>
</gene>
<keyword evidence="1" id="KW-0106">Calcium</keyword>
<protein>
    <recommendedName>
        <fullName evidence="3">WW domain-containing protein</fullName>
    </recommendedName>
</protein>
<evidence type="ECO:0000259" key="3">
    <source>
        <dbReference type="PROSITE" id="PS50020"/>
    </source>
</evidence>
<dbReference type="PROSITE" id="PS00018">
    <property type="entry name" value="EF_HAND_1"/>
    <property type="match status" value="2"/>
</dbReference>
<dbReference type="InterPro" id="IPR001202">
    <property type="entry name" value="WW_dom"/>
</dbReference>
<evidence type="ECO:0000313" key="4">
    <source>
        <dbReference type="EMBL" id="CAE0693770.1"/>
    </source>
</evidence>
<dbReference type="Gene3D" id="2.20.70.10">
    <property type="match status" value="1"/>
</dbReference>
<dbReference type="CDD" id="cd00201">
    <property type="entry name" value="WW"/>
    <property type="match status" value="1"/>
</dbReference>